<name>A0AA35SBC4_GEOBA</name>
<evidence type="ECO:0000256" key="4">
    <source>
        <dbReference type="ARBA" id="ARBA00023157"/>
    </source>
</evidence>
<keyword evidence="4" id="KW-1015">Disulfide bond</keyword>
<sequence>MHPSLAPHLHSQKCQEIIRELEKCHKDHPLRKFLGSCNQLKRSLNECLKGEVAERRKENYAVAQERKRKYQELSKEE</sequence>
<accession>A0AA35SBC4</accession>
<evidence type="ECO:0000256" key="3">
    <source>
        <dbReference type="ARBA" id="ARBA00023128"/>
    </source>
</evidence>
<reference evidence="6" key="1">
    <citation type="submission" date="2023-03" db="EMBL/GenBank/DDBJ databases">
        <authorList>
            <person name="Steffen K."/>
            <person name="Cardenas P."/>
        </authorList>
    </citation>
    <scope>NUCLEOTIDE SEQUENCE</scope>
</reference>
<comment type="subcellular location">
    <subcellularLocation>
        <location evidence="1 5">Mitochondrion</location>
    </subcellularLocation>
</comment>
<dbReference type="EMBL" id="CASHTH010002253">
    <property type="protein sequence ID" value="CAI8026960.1"/>
    <property type="molecule type" value="Genomic_DNA"/>
</dbReference>
<comment type="similarity">
    <text evidence="2 5">Belongs to the CMC family.</text>
</comment>
<comment type="caution">
    <text evidence="6">The sequence shown here is derived from an EMBL/GenBank/DDBJ whole genome shotgun (WGS) entry which is preliminary data.</text>
</comment>
<dbReference type="AlphaFoldDB" id="A0AA35SBC4"/>
<evidence type="ECO:0000256" key="2">
    <source>
        <dbReference type="ARBA" id="ARBA00007347"/>
    </source>
</evidence>
<evidence type="ECO:0000313" key="6">
    <source>
        <dbReference type="EMBL" id="CAI8026960.1"/>
    </source>
</evidence>
<evidence type="ECO:0000256" key="1">
    <source>
        <dbReference type="ARBA" id="ARBA00004173"/>
    </source>
</evidence>
<evidence type="ECO:0000313" key="7">
    <source>
        <dbReference type="Proteomes" id="UP001174909"/>
    </source>
</evidence>
<protein>
    <recommendedName>
        <fullName evidence="5">COX assembly mitochondrial protein</fullName>
    </recommendedName>
</protein>
<keyword evidence="7" id="KW-1185">Reference proteome</keyword>
<dbReference type="PANTHER" id="PTHR22977:SF1">
    <property type="entry name" value="COX ASSEMBLY MITOCHONDRIAL PROTEIN 2 HOMOLOG"/>
    <property type="match status" value="1"/>
</dbReference>
<organism evidence="6 7">
    <name type="scientific">Geodia barretti</name>
    <name type="common">Barrett's horny sponge</name>
    <dbReference type="NCBI Taxonomy" id="519541"/>
    <lineage>
        <taxon>Eukaryota</taxon>
        <taxon>Metazoa</taxon>
        <taxon>Porifera</taxon>
        <taxon>Demospongiae</taxon>
        <taxon>Heteroscleromorpha</taxon>
        <taxon>Tetractinellida</taxon>
        <taxon>Astrophorina</taxon>
        <taxon>Geodiidae</taxon>
        <taxon>Geodia</taxon>
    </lineage>
</organism>
<dbReference type="PROSITE" id="PS51808">
    <property type="entry name" value="CHCH"/>
    <property type="match status" value="1"/>
</dbReference>
<dbReference type="PANTHER" id="PTHR22977">
    <property type="entry name" value="COX ASSEMBLY MITOCHONDRIAL PROTEIN"/>
    <property type="match status" value="1"/>
</dbReference>
<dbReference type="Pfam" id="PF08583">
    <property type="entry name" value="Cmc1"/>
    <property type="match status" value="1"/>
</dbReference>
<evidence type="ECO:0000256" key="5">
    <source>
        <dbReference type="RuleBase" id="RU364104"/>
    </source>
</evidence>
<gene>
    <name evidence="6" type="ORF">GBAR_LOCUS15443</name>
</gene>
<dbReference type="GO" id="GO:0005739">
    <property type="term" value="C:mitochondrion"/>
    <property type="evidence" value="ECO:0007669"/>
    <property type="project" value="UniProtKB-SubCell"/>
</dbReference>
<keyword evidence="3 5" id="KW-0496">Mitochondrion</keyword>
<proteinExistence type="inferred from homology"/>
<dbReference type="InterPro" id="IPR013892">
    <property type="entry name" value="Cyt_c_biogenesis_Cmc1-like"/>
</dbReference>
<dbReference type="Proteomes" id="UP001174909">
    <property type="component" value="Unassembled WGS sequence"/>
</dbReference>